<dbReference type="Pfam" id="PF12680">
    <property type="entry name" value="SnoaL_2"/>
    <property type="match status" value="1"/>
</dbReference>
<reference evidence="2 3" key="1">
    <citation type="submission" date="2018-10" db="EMBL/GenBank/DDBJ databases">
        <title>Genomic Encyclopedia of Archaeal and Bacterial Type Strains, Phase II (KMG-II): from individual species to whole genera.</title>
        <authorList>
            <person name="Goeker M."/>
        </authorList>
    </citation>
    <scope>NUCLEOTIDE SEQUENCE [LARGE SCALE GENOMIC DNA]</scope>
    <source>
        <strain evidence="2 3">DSM 45657</strain>
    </source>
</reference>
<accession>A0A421AZA0</accession>
<protein>
    <recommendedName>
        <fullName evidence="1">SnoaL-like domain-containing protein</fullName>
    </recommendedName>
</protein>
<comment type="caution">
    <text evidence="2">The sequence shown here is derived from an EMBL/GenBank/DDBJ whole genome shotgun (WGS) entry which is preliminary data.</text>
</comment>
<gene>
    <name evidence="2" type="ORF">CLV68_5487</name>
</gene>
<name>A0A421AZA0_9PSEU</name>
<dbReference type="EMBL" id="RCDD01000005">
    <property type="protein sequence ID" value="RLK55094.1"/>
    <property type="molecule type" value="Genomic_DNA"/>
</dbReference>
<feature type="domain" description="SnoaL-like" evidence="1">
    <location>
        <begin position="16"/>
        <end position="121"/>
    </location>
</feature>
<dbReference type="RefSeq" id="WP_121393719.1">
    <property type="nucleotide sequence ID" value="NZ_RCDD01000005.1"/>
</dbReference>
<keyword evidence="3" id="KW-1185">Reference proteome</keyword>
<dbReference type="InterPro" id="IPR032710">
    <property type="entry name" value="NTF2-like_dom_sf"/>
</dbReference>
<dbReference type="InterPro" id="IPR037401">
    <property type="entry name" value="SnoaL-like"/>
</dbReference>
<organism evidence="2 3">
    <name type="scientific">Actinokineospora cianjurensis</name>
    <dbReference type="NCBI Taxonomy" id="585224"/>
    <lineage>
        <taxon>Bacteria</taxon>
        <taxon>Bacillati</taxon>
        <taxon>Actinomycetota</taxon>
        <taxon>Actinomycetes</taxon>
        <taxon>Pseudonocardiales</taxon>
        <taxon>Pseudonocardiaceae</taxon>
        <taxon>Actinokineospora</taxon>
    </lineage>
</organism>
<evidence type="ECO:0000259" key="1">
    <source>
        <dbReference type="Pfam" id="PF12680"/>
    </source>
</evidence>
<evidence type="ECO:0000313" key="3">
    <source>
        <dbReference type="Proteomes" id="UP000282454"/>
    </source>
</evidence>
<dbReference type="SUPFAM" id="SSF54427">
    <property type="entry name" value="NTF2-like"/>
    <property type="match status" value="1"/>
</dbReference>
<dbReference type="Proteomes" id="UP000282454">
    <property type="component" value="Unassembled WGS sequence"/>
</dbReference>
<dbReference type="AlphaFoldDB" id="A0A421AZA0"/>
<proteinExistence type="predicted"/>
<evidence type="ECO:0000313" key="2">
    <source>
        <dbReference type="EMBL" id="RLK55094.1"/>
    </source>
</evidence>
<dbReference type="OrthoDB" id="8722217at2"/>
<dbReference type="Gene3D" id="3.10.450.50">
    <property type="match status" value="1"/>
</dbReference>
<sequence>MSTPVTTRDTAATIGEFFARFGAGDRPGMLELFAEGAELAVAGADTVPWTGVRTEAAAIDEFLRIALEDVSTEVFTVDKIIVDGEDGVVLGSLAHRITATDRVFASAFALHIHVVDGLIASYRMFEDSHAAEVSWTR</sequence>